<dbReference type="Proteomes" id="UP000092573">
    <property type="component" value="Chromosome"/>
</dbReference>
<dbReference type="RefSeq" id="WP_068693730.1">
    <property type="nucleotide sequence ID" value="NZ_CP014167.1"/>
</dbReference>
<comment type="caution">
    <text evidence="5">Lacks conserved residue(s) required for the propagation of feature annotation.</text>
</comment>
<comment type="similarity">
    <text evidence="5">Belongs to the TatC family.</text>
</comment>
<feature type="transmembrane region" description="Helical" evidence="5">
    <location>
        <begin position="113"/>
        <end position="136"/>
    </location>
</feature>
<keyword evidence="4 5" id="KW-0472">Membrane</keyword>
<dbReference type="PANTHER" id="PTHR30371">
    <property type="entry name" value="SEC-INDEPENDENT PROTEIN TRANSLOCASE PROTEIN TATC"/>
    <property type="match status" value="1"/>
</dbReference>
<evidence type="ECO:0000313" key="7">
    <source>
        <dbReference type="Proteomes" id="UP000092573"/>
    </source>
</evidence>
<dbReference type="GO" id="GO:0033281">
    <property type="term" value="C:TAT protein transport complex"/>
    <property type="evidence" value="ECO:0007669"/>
    <property type="project" value="UniProtKB-UniRule"/>
</dbReference>
<sequence>MSESSAATMSMTRHLMELRKRLLAVVLVFGLVLVGGFFAAEPIYHYLTTRGSGGVYVRLNAFSFWDGVGIYMKIALTVAFGITLPFTFYQLWAFVSPGLKAEERRATLKYIPFAFLSFVGGAAFGYYAVFPLAIHFTSNLNKELGLVETYGAADYFRFLTNIVVPVSLVFELPLIVLFLTHLRLVNPARLRKMRKTAYFALVVASAAITPPDFISAFIVLIPLLLLYEFSIVLSARVYRKQHQEEPKEEPKE</sequence>
<dbReference type="STRING" id="1462996.AWM70_01475"/>
<keyword evidence="7" id="KW-1185">Reference proteome</keyword>
<keyword evidence="2 5" id="KW-0812">Transmembrane</keyword>
<keyword evidence="3 5" id="KW-1133">Transmembrane helix</keyword>
<evidence type="ECO:0000256" key="2">
    <source>
        <dbReference type="ARBA" id="ARBA00022692"/>
    </source>
</evidence>
<dbReference type="EMBL" id="CP014167">
    <property type="protein sequence ID" value="ANS73412.1"/>
    <property type="molecule type" value="Genomic_DNA"/>
</dbReference>
<dbReference type="HAMAP" id="MF_00902">
    <property type="entry name" value="TatC"/>
    <property type="match status" value="1"/>
</dbReference>
<dbReference type="InterPro" id="IPR002033">
    <property type="entry name" value="TatC"/>
</dbReference>
<name>A0A1B1MW50_9BACL</name>
<dbReference type="PRINTS" id="PR01840">
    <property type="entry name" value="TATCFAMILY"/>
</dbReference>
<evidence type="ECO:0000256" key="5">
    <source>
        <dbReference type="HAMAP-Rule" id="MF_00902"/>
    </source>
</evidence>
<keyword evidence="5" id="KW-0811">Translocation</keyword>
<evidence type="ECO:0000256" key="3">
    <source>
        <dbReference type="ARBA" id="ARBA00022989"/>
    </source>
</evidence>
<feature type="transmembrane region" description="Helical" evidence="5">
    <location>
        <begin position="70"/>
        <end position="92"/>
    </location>
</feature>
<dbReference type="InterPro" id="IPR019820">
    <property type="entry name" value="Sec-indep_translocase_CS"/>
</dbReference>
<gene>
    <name evidence="5" type="primary">tatC</name>
    <name evidence="6" type="ORF">AWM70_01475</name>
</gene>
<dbReference type="GO" id="GO:0009977">
    <property type="term" value="F:proton motive force dependent protein transmembrane transporter activity"/>
    <property type="evidence" value="ECO:0007669"/>
    <property type="project" value="TreeGrafter"/>
</dbReference>
<comment type="subunit">
    <text evidence="5">Forms a complex with TatA.</text>
</comment>
<dbReference type="Pfam" id="PF00902">
    <property type="entry name" value="TatC"/>
    <property type="match status" value="1"/>
</dbReference>
<dbReference type="PANTHER" id="PTHR30371:SF0">
    <property type="entry name" value="SEC-INDEPENDENT PROTEIN TRANSLOCASE PROTEIN TATC, CHLOROPLASTIC-RELATED"/>
    <property type="match status" value="1"/>
</dbReference>
<dbReference type="GO" id="GO:0043953">
    <property type="term" value="P:protein transport by the Tat complex"/>
    <property type="evidence" value="ECO:0007669"/>
    <property type="project" value="UniProtKB-UniRule"/>
</dbReference>
<keyword evidence="5" id="KW-1003">Cell membrane</keyword>
<dbReference type="AlphaFoldDB" id="A0A1B1MW50"/>
<comment type="subcellular location">
    <subcellularLocation>
        <location evidence="5">Cell membrane</location>
        <topology evidence="5">Multi-pass membrane protein</topology>
    </subcellularLocation>
    <subcellularLocation>
        <location evidence="1">Membrane</location>
        <topology evidence="1">Multi-pass membrane protein</topology>
    </subcellularLocation>
</comment>
<dbReference type="OrthoDB" id="9777044at2"/>
<evidence type="ECO:0000256" key="1">
    <source>
        <dbReference type="ARBA" id="ARBA00004141"/>
    </source>
</evidence>
<keyword evidence="5" id="KW-0653">Protein transport</keyword>
<dbReference type="PROSITE" id="PS01218">
    <property type="entry name" value="TATC"/>
    <property type="match status" value="1"/>
</dbReference>
<dbReference type="NCBIfam" id="TIGR00945">
    <property type="entry name" value="tatC"/>
    <property type="match status" value="1"/>
</dbReference>
<proteinExistence type="inferred from homology"/>
<evidence type="ECO:0000256" key="4">
    <source>
        <dbReference type="ARBA" id="ARBA00023136"/>
    </source>
</evidence>
<comment type="function">
    <text evidence="5">Part of the twin-arginine translocation (Tat) system that transports large folded proteins containing a characteristic twin-arginine motif in their signal peptide across membranes.</text>
</comment>
<feature type="transmembrane region" description="Helical" evidence="5">
    <location>
        <begin position="156"/>
        <end position="180"/>
    </location>
</feature>
<accession>A0A1B1MW50</accession>
<protein>
    <recommendedName>
        <fullName evidence="5">Sec-independent protein translocase protein TatC</fullName>
    </recommendedName>
</protein>
<dbReference type="GO" id="GO:0065002">
    <property type="term" value="P:intracellular protein transmembrane transport"/>
    <property type="evidence" value="ECO:0007669"/>
    <property type="project" value="TreeGrafter"/>
</dbReference>
<organism evidence="6 7">
    <name type="scientific">Paenibacillus yonginensis</name>
    <dbReference type="NCBI Taxonomy" id="1462996"/>
    <lineage>
        <taxon>Bacteria</taxon>
        <taxon>Bacillati</taxon>
        <taxon>Bacillota</taxon>
        <taxon>Bacilli</taxon>
        <taxon>Bacillales</taxon>
        <taxon>Paenibacillaceae</taxon>
        <taxon>Paenibacillus</taxon>
    </lineage>
</organism>
<reference evidence="6 7" key="1">
    <citation type="submission" date="2016-01" db="EMBL/GenBank/DDBJ databases">
        <title>Complete Genome Sequence of Paenibacillus yonginensis DCY84, a novel Plant Growth-Promoting Bacteria with Elicitation of Induced Systemic Resistance.</title>
        <authorList>
            <person name="Kim Y.J."/>
            <person name="Yang D.C."/>
            <person name="Sukweenadhi J."/>
        </authorList>
    </citation>
    <scope>NUCLEOTIDE SEQUENCE [LARGE SCALE GENOMIC DNA]</scope>
    <source>
        <strain evidence="6 7">DCY84</strain>
    </source>
</reference>
<evidence type="ECO:0000313" key="6">
    <source>
        <dbReference type="EMBL" id="ANS73412.1"/>
    </source>
</evidence>
<keyword evidence="5" id="KW-0813">Transport</keyword>
<dbReference type="KEGG" id="pyg:AWM70_01475"/>